<proteinExistence type="predicted"/>
<dbReference type="Proteomes" id="UP000030023">
    <property type="component" value="Unassembled WGS sequence"/>
</dbReference>
<comment type="caution">
    <text evidence="1">The sequence shown here is derived from an EMBL/GenBank/DDBJ whole genome shotgun (WGS) entry which is preliminary data.</text>
</comment>
<accession>A0ABR4XSF1</accession>
<sequence length="105" mass="12139">MVSDLPIFETKLVDACSKITSDVIPNRVLYYDESNQIEAADLLKDIDKGQLLFYKRNRYKDQREFRFVYKANVPKQRGLEPPLGDLSDCVMKIDLVHQPVTFSLA</sequence>
<evidence type="ECO:0000313" key="2">
    <source>
        <dbReference type="Proteomes" id="UP000030023"/>
    </source>
</evidence>
<reference evidence="1 2" key="1">
    <citation type="journal article" date="2014" name="Antonie Van Leeuwenhoek">
        <title>Oenococcus alcoholitolerans sp. nov., a lactic acid bacteria isolated from cachaca and ethanol fermentation processes.</title>
        <authorList>
            <person name="Badotti F."/>
            <person name="Moreira A.P."/>
            <person name="Tonon L.A."/>
            <person name="de Lucena B.T."/>
            <person name="Gomes Fde C."/>
            <person name="Kruger R."/>
            <person name="Thompson C.C."/>
            <person name="de Morais M.A.Jr."/>
            <person name="Rosa C.A."/>
            <person name="Thompson F.L."/>
        </authorList>
    </citation>
    <scope>NUCLEOTIDE SEQUENCE [LARGE SCALE GENOMIC DNA]</scope>
    <source>
        <strain evidence="1 2">UFRJ-M7.2.18</strain>
    </source>
</reference>
<name>A0ABR4XSF1_9LACO</name>
<organism evidence="1 2">
    <name type="scientific">Oenococcus alcoholitolerans</name>
    <dbReference type="NCBI Taxonomy" id="931074"/>
    <lineage>
        <taxon>Bacteria</taxon>
        <taxon>Bacillati</taxon>
        <taxon>Bacillota</taxon>
        <taxon>Bacilli</taxon>
        <taxon>Lactobacillales</taxon>
        <taxon>Lactobacillaceae</taxon>
        <taxon>Oenococcus</taxon>
    </lineage>
</organism>
<gene>
    <name evidence="1" type="ORF">Q757_01110</name>
</gene>
<keyword evidence="2" id="KW-1185">Reference proteome</keyword>
<dbReference type="EMBL" id="AXCV01000022">
    <property type="protein sequence ID" value="KGO32422.1"/>
    <property type="molecule type" value="Genomic_DNA"/>
</dbReference>
<protein>
    <submittedName>
        <fullName evidence="1">Uncharacterized protein</fullName>
    </submittedName>
</protein>
<evidence type="ECO:0000313" key="1">
    <source>
        <dbReference type="EMBL" id="KGO32422.1"/>
    </source>
</evidence>